<keyword evidence="3" id="KW-0812">Transmembrane</keyword>
<keyword evidence="3" id="KW-0472">Membrane</keyword>
<keyword evidence="4" id="KW-0732">Signal</keyword>
<keyword evidence="3" id="KW-1133">Transmembrane helix</keyword>
<evidence type="ECO:0000256" key="3">
    <source>
        <dbReference type="SAM" id="Phobius"/>
    </source>
</evidence>
<feature type="domain" description="TGFBR3/Endoglin-like N-terminal" evidence="5">
    <location>
        <begin position="40"/>
        <end position="183"/>
    </location>
</feature>
<keyword evidence="7" id="KW-1185">Reference proteome</keyword>
<dbReference type="InterPro" id="IPR058899">
    <property type="entry name" value="TGFBR3/Endoglin-like_N"/>
</dbReference>
<feature type="compositionally biased region" description="Polar residues" evidence="2">
    <location>
        <begin position="535"/>
        <end position="552"/>
    </location>
</feature>
<sequence length="552" mass="59222">MESATMLLLLLVARATADLQKLCDPAEVLGNKNDWISVEQDMSPGCWSTFSDSGKYVHILHLELSESAKVVEIDLAAAGASHLIVSSNRPTTVYCSNNENITLYATNNSQVVFYGKNPVQNDLPSDRNRLVTWSYVMFRGLTSFTTVRDPRRISFTGGPEAAAGEAAFYCAPQNGFFPKDYFLQFDCSQLLKSCSRSSVRSGKELHVINIPDGTAAQDVSVHVLSDTEIALFLRGPAGTKWTIEDEPQTDIQIFSNNQVHMKGSLIAAGVPNLPDNTQAVQQRALLEAKSSVITSYSEIRPGASAVRMTVGMERRGRAEPGLGTEPLPTSSPPSLNQLQLFDSADYKTPLDPSVKIQTDRKIYAKISSLTDGSDSMKLKVSGCSLTSRPAAAVTHELPLLSECCSQASCTLSLTLQHIQDLPSGSWNLQCHVRVCTVARGKQHCAEGGSAHRDVEVLRSPFPPADPCVEFDLPAVLGIAFGGFLIGILLTGALWFIQNRTGLGKGSGAVHISGCPCVRAKRQPVPAGPGPREDSSASPSMGSTHSTPTSSVA</sequence>
<feature type="chain" id="PRO_5038426803" description="TGFBR3/Endoglin-like N-terminal domain-containing protein" evidence="4">
    <location>
        <begin position="18"/>
        <end position="552"/>
    </location>
</feature>
<evidence type="ECO:0000313" key="7">
    <source>
        <dbReference type="Proteomes" id="UP001046870"/>
    </source>
</evidence>
<dbReference type="OrthoDB" id="10072329at2759"/>
<feature type="signal peptide" evidence="4">
    <location>
        <begin position="1"/>
        <end position="17"/>
    </location>
</feature>
<proteinExistence type="predicted"/>
<dbReference type="Pfam" id="PF26060">
    <property type="entry name" value="TGFBR3_N"/>
    <property type="match status" value="1"/>
</dbReference>
<comment type="caution">
    <text evidence="6">The sequence shown here is derived from an EMBL/GenBank/DDBJ whole genome shotgun (WGS) entry which is preliminary data.</text>
</comment>
<keyword evidence="1" id="KW-0325">Glycoprotein</keyword>
<feature type="transmembrane region" description="Helical" evidence="3">
    <location>
        <begin position="472"/>
        <end position="496"/>
    </location>
</feature>
<evidence type="ECO:0000256" key="4">
    <source>
        <dbReference type="SAM" id="SignalP"/>
    </source>
</evidence>
<dbReference type="EMBL" id="JAFDVH010000004">
    <property type="protein sequence ID" value="KAG7480465.1"/>
    <property type="molecule type" value="Genomic_DNA"/>
</dbReference>
<dbReference type="AlphaFoldDB" id="A0A9D3T9T0"/>
<protein>
    <recommendedName>
        <fullName evidence="5">TGFBR3/Endoglin-like N-terminal domain-containing protein</fullName>
    </recommendedName>
</protein>
<dbReference type="Proteomes" id="UP001046870">
    <property type="component" value="Chromosome 4"/>
</dbReference>
<evidence type="ECO:0000313" key="6">
    <source>
        <dbReference type="EMBL" id="KAG7480465.1"/>
    </source>
</evidence>
<organism evidence="6 7">
    <name type="scientific">Megalops atlanticus</name>
    <name type="common">Tarpon</name>
    <name type="synonym">Clupea gigantea</name>
    <dbReference type="NCBI Taxonomy" id="7932"/>
    <lineage>
        <taxon>Eukaryota</taxon>
        <taxon>Metazoa</taxon>
        <taxon>Chordata</taxon>
        <taxon>Craniata</taxon>
        <taxon>Vertebrata</taxon>
        <taxon>Euteleostomi</taxon>
        <taxon>Actinopterygii</taxon>
        <taxon>Neopterygii</taxon>
        <taxon>Teleostei</taxon>
        <taxon>Elopiformes</taxon>
        <taxon>Megalopidae</taxon>
        <taxon>Megalops</taxon>
    </lineage>
</organism>
<evidence type="ECO:0000259" key="5">
    <source>
        <dbReference type="Pfam" id="PF26060"/>
    </source>
</evidence>
<gene>
    <name evidence="6" type="ORF">MATL_G00056310</name>
</gene>
<accession>A0A9D3T9T0</accession>
<feature type="region of interest" description="Disordered" evidence="2">
    <location>
        <begin position="521"/>
        <end position="552"/>
    </location>
</feature>
<name>A0A9D3T9T0_MEGAT</name>
<reference evidence="6" key="1">
    <citation type="submission" date="2021-01" db="EMBL/GenBank/DDBJ databases">
        <authorList>
            <person name="Zahm M."/>
            <person name="Roques C."/>
            <person name="Cabau C."/>
            <person name="Klopp C."/>
            <person name="Donnadieu C."/>
            <person name="Jouanno E."/>
            <person name="Lampietro C."/>
            <person name="Louis A."/>
            <person name="Herpin A."/>
            <person name="Echchiki A."/>
            <person name="Berthelot C."/>
            <person name="Parey E."/>
            <person name="Roest-Crollius H."/>
            <person name="Braasch I."/>
            <person name="Postlethwait J."/>
            <person name="Bobe J."/>
            <person name="Montfort J."/>
            <person name="Bouchez O."/>
            <person name="Begum T."/>
            <person name="Mejri S."/>
            <person name="Adams A."/>
            <person name="Chen W.-J."/>
            <person name="Guiguen Y."/>
        </authorList>
    </citation>
    <scope>NUCLEOTIDE SEQUENCE</scope>
    <source>
        <strain evidence="6">YG-15Mar2019-1</strain>
        <tissue evidence="6">Brain</tissue>
    </source>
</reference>
<evidence type="ECO:0000256" key="2">
    <source>
        <dbReference type="SAM" id="MobiDB-lite"/>
    </source>
</evidence>
<evidence type="ECO:0000256" key="1">
    <source>
        <dbReference type="ARBA" id="ARBA00023180"/>
    </source>
</evidence>